<dbReference type="PANTHER" id="PTHR46797:SF2">
    <property type="entry name" value="TRANSCRIPTIONAL REGULATOR"/>
    <property type="match status" value="1"/>
</dbReference>
<dbReference type="PROSITE" id="PS50943">
    <property type="entry name" value="HTH_CROC1"/>
    <property type="match status" value="1"/>
</dbReference>
<dbReference type="OrthoDB" id="9814553at2"/>
<dbReference type="CDD" id="cd00093">
    <property type="entry name" value="HTH_XRE"/>
    <property type="match status" value="1"/>
</dbReference>
<dbReference type="SUPFAM" id="SSF47413">
    <property type="entry name" value="lambda repressor-like DNA-binding domains"/>
    <property type="match status" value="1"/>
</dbReference>
<dbReference type="AlphaFoldDB" id="A0A239LKT2"/>
<dbReference type="PANTHER" id="PTHR46797">
    <property type="entry name" value="HTH-TYPE TRANSCRIPTIONAL REGULATOR"/>
    <property type="match status" value="1"/>
</dbReference>
<dbReference type="Pfam" id="PF01381">
    <property type="entry name" value="HTH_3"/>
    <property type="match status" value="1"/>
</dbReference>
<dbReference type="SMART" id="SM00530">
    <property type="entry name" value="HTH_XRE"/>
    <property type="match status" value="1"/>
</dbReference>
<evidence type="ECO:0000313" key="3">
    <source>
        <dbReference type="EMBL" id="SNT30423.1"/>
    </source>
</evidence>
<gene>
    <name evidence="3" type="ORF">SAMN05446037_10833</name>
</gene>
<dbReference type="GO" id="GO:0005829">
    <property type="term" value="C:cytosol"/>
    <property type="evidence" value="ECO:0007669"/>
    <property type="project" value="TreeGrafter"/>
</dbReference>
<sequence>MDIIGARIRELRKQRNITTKQLAELCNTSQPVISKLENGNRTADIPMLQKICEVFDITLAEFFVPKYTPEPLDDNLKDLLYSAKNLTPKQLESLTNFLKTIIQN</sequence>
<feature type="domain" description="HTH cro/C1-type" evidence="2">
    <location>
        <begin position="8"/>
        <end position="62"/>
    </location>
</feature>
<dbReference type="InterPro" id="IPR001387">
    <property type="entry name" value="Cro/C1-type_HTH"/>
</dbReference>
<dbReference type="InterPro" id="IPR010982">
    <property type="entry name" value="Lambda_DNA-bd_dom_sf"/>
</dbReference>
<dbReference type="InterPro" id="IPR050807">
    <property type="entry name" value="TransReg_Diox_bact_type"/>
</dbReference>
<dbReference type="Gene3D" id="1.10.260.40">
    <property type="entry name" value="lambda repressor-like DNA-binding domains"/>
    <property type="match status" value="1"/>
</dbReference>
<keyword evidence="4" id="KW-1185">Reference proteome</keyword>
<evidence type="ECO:0000259" key="2">
    <source>
        <dbReference type="PROSITE" id="PS50943"/>
    </source>
</evidence>
<protein>
    <submittedName>
        <fullName evidence="3">Transcriptional regulator, contains XRE-family HTH domain</fullName>
    </submittedName>
</protein>
<dbReference type="RefSeq" id="WP_089285677.1">
    <property type="nucleotide sequence ID" value="NZ_FZOJ01000083.1"/>
</dbReference>
<accession>A0A239LKT2</accession>
<reference evidence="3 4" key="1">
    <citation type="submission" date="2017-06" db="EMBL/GenBank/DDBJ databases">
        <authorList>
            <person name="Kim H.J."/>
            <person name="Triplett B.A."/>
        </authorList>
    </citation>
    <scope>NUCLEOTIDE SEQUENCE [LARGE SCALE GENOMIC DNA]</scope>
    <source>
        <strain evidence="3 4">SCA</strain>
    </source>
</reference>
<organism evidence="3 4">
    <name type="scientific">Anaerovirgula multivorans</name>
    <dbReference type="NCBI Taxonomy" id="312168"/>
    <lineage>
        <taxon>Bacteria</taxon>
        <taxon>Bacillati</taxon>
        <taxon>Bacillota</taxon>
        <taxon>Clostridia</taxon>
        <taxon>Peptostreptococcales</taxon>
        <taxon>Natronincolaceae</taxon>
        <taxon>Anaerovirgula</taxon>
    </lineage>
</organism>
<dbReference type="Proteomes" id="UP000198304">
    <property type="component" value="Unassembled WGS sequence"/>
</dbReference>
<dbReference type="EMBL" id="FZOJ01000083">
    <property type="protein sequence ID" value="SNT30423.1"/>
    <property type="molecule type" value="Genomic_DNA"/>
</dbReference>
<evidence type="ECO:0000313" key="4">
    <source>
        <dbReference type="Proteomes" id="UP000198304"/>
    </source>
</evidence>
<evidence type="ECO:0000256" key="1">
    <source>
        <dbReference type="ARBA" id="ARBA00023125"/>
    </source>
</evidence>
<keyword evidence="1" id="KW-0238">DNA-binding</keyword>
<dbReference type="GO" id="GO:0003700">
    <property type="term" value="F:DNA-binding transcription factor activity"/>
    <property type="evidence" value="ECO:0007669"/>
    <property type="project" value="TreeGrafter"/>
</dbReference>
<dbReference type="GO" id="GO:0003677">
    <property type="term" value="F:DNA binding"/>
    <property type="evidence" value="ECO:0007669"/>
    <property type="project" value="UniProtKB-KW"/>
</dbReference>
<name>A0A239LKT2_9FIRM</name>
<proteinExistence type="predicted"/>